<name>A0A1H9VLJ9_9SPHI</name>
<dbReference type="PANTHER" id="PTHR30154:SF34">
    <property type="entry name" value="TRANSCRIPTIONAL REGULATOR AZLB"/>
    <property type="match status" value="1"/>
</dbReference>
<evidence type="ECO:0000259" key="4">
    <source>
        <dbReference type="PROSITE" id="PS50956"/>
    </source>
</evidence>
<dbReference type="Gene3D" id="1.10.10.10">
    <property type="entry name" value="Winged helix-like DNA-binding domain superfamily/Winged helix DNA-binding domain"/>
    <property type="match status" value="1"/>
</dbReference>
<reference evidence="5 6" key="1">
    <citation type="submission" date="2016-10" db="EMBL/GenBank/DDBJ databases">
        <authorList>
            <person name="de Groot N.N."/>
        </authorList>
    </citation>
    <scope>NUCLEOTIDE SEQUENCE [LARGE SCALE GENOMIC DNA]</scope>
    <source>
        <strain evidence="5 6">DSM 18610</strain>
    </source>
</reference>
<dbReference type="SMART" id="SM00344">
    <property type="entry name" value="HTH_ASNC"/>
    <property type="match status" value="1"/>
</dbReference>
<dbReference type="SUPFAM" id="SSF54909">
    <property type="entry name" value="Dimeric alpha+beta barrel"/>
    <property type="match status" value="1"/>
</dbReference>
<organism evidence="5 6">
    <name type="scientific">Pedobacter rhizosphaerae</name>
    <dbReference type="NCBI Taxonomy" id="390241"/>
    <lineage>
        <taxon>Bacteria</taxon>
        <taxon>Pseudomonadati</taxon>
        <taxon>Bacteroidota</taxon>
        <taxon>Sphingobacteriia</taxon>
        <taxon>Sphingobacteriales</taxon>
        <taxon>Sphingobacteriaceae</taxon>
        <taxon>Pedobacter</taxon>
    </lineage>
</organism>
<accession>A0A1H9VLJ9</accession>
<dbReference type="PRINTS" id="PR00033">
    <property type="entry name" value="HTHASNC"/>
</dbReference>
<evidence type="ECO:0000313" key="5">
    <source>
        <dbReference type="EMBL" id="SES22398.1"/>
    </source>
</evidence>
<evidence type="ECO:0000313" key="6">
    <source>
        <dbReference type="Proteomes" id="UP000199572"/>
    </source>
</evidence>
<evidence type="ECO:0000256" key="2">
    <source>
        <dbReference type="ARBA" id="ARBA00023125"/>
    </source>
</evidence>
<feature type="domain" description="HTH asnC-type" evidence="4">
    <location>
        <begin position="7"/>
        <end position="96"/>
    </location>
</feature>
<dbReference type="Proteomes" id="UP000199572">
    <property type="component" value="Unassembled WGS sequence"/>
</dbReference>
<keyword evidence="1" id="KW-0805">Transcription regulation</keyword>
<dbReference type="InterPro" id="IPR019888">
    <property type="entry name" value="Tscrpt_reg_AsnC-like"/>
</dbReference>
<dbReference type="GO" id="GO:0005829">
    <property type="term" value="C:cytosol"/>
    <property type="evidence" value="ECO:0007669"/>
    <property type="project" value="TreeGrafter"/>
</dbReference>
<keyword evidence="3" id="KW-0804">Transcription</keyword>
<dbReference type="InterPro" id="IPR019887">
    <property type="entry name" value="Tscrpt_reg_AsnC/Lrp_C"/>
</dbReference>
<evidence type="ECO:0000256" key="3">
    <source>
        <dbReference type="ARBA" id="ARBA00023163"/>
    </source>
</evidence>
<dbReference type="SUPFAM" id="SSF46785">
    <property type="entry name" value="Winged helix' DNA-binding domain"/>
    <property type="match status" value="1"/>
</dbReference>
<proteinExistence type="predicted"/>
<dbReference type="Pfam" id="PF13412">
    <property type="entry name" value="HTH_24"/>
    <property type="match status" value="1"/>
</dbReference>
<gene>
    <name evidence="5" type="ORF">SAMN04488023_14446</name>
</gene>
<dbReference type="InterPro" id="IPR000485">
    <property type="entry name" value="AsnC-type_HTH_dom"/>
</dbReference>
<dbReference type="InterPro" id="IPR036390">
    <property type="entry name" value="WH_DNA-bd_sf"/>
</dbReference>
<evidence type="ECO:0000256" key="1">
    <source>
        <dbReference type="ARBA" id="ARBA00023015"/>
    </source>
</evidence>
<dbReference type="EMBL" id="FOGG01000044">
    <property type="protein sequence ID" value="SES22398.1"/>
    <property type="molecule type" value="Genomic_DNA"/>
</dbReference>
<dbReference type="PANTHER" id="PTHR30154">
    <property type="entry name" value="LEUCINE-RESPONSIVE REGULATORY PROTEIN"/>
    <property type="match status" value="1"/>
</dbReference>
<dbReference type="STRING" id="390241.SAMN04488023_14446"/>
<keyword evidence="2 5" id="KW-0238">DNA-binding</keyword>
<protein>
    <submittedName>
        <fullName evidence="5">DNA-binding transcriptional regulator, Lrp family</fullName>
    </submittedName>
</protein>
<sequence length="156" mass="18037">MAEVKKLDQTDISILNLLQKDGLLTYKEIAGKLKKSMTHIAERIKQLKTEGYIKKTVALADIQKLRNLFIAFPHIQLTNHSEETIKAFKKEMTGYPQVMECYHLTGHYDFMLKIVMPDMVAYNEFLREKIGSLPYIGNIQSFLVLSEVIHETAYEL</sequence>
<dbReference type="Gene3D" id="3.30.70.920">
    <property type="match status" value="1"/>
</dbReference>
<dbReference type="Pfam" id="PF01037">
    <property type="entry name" value="AsnC_trans_reg"/>
    <property type="match status" value="1"/>
</dbReference>
<dbReference type="PROSITE" id="PS50956">
    <property type="entry name" value="HTH_ASNC_2"/>
    <property type="match status" value="1"/>
</dbReference>
<keyword evidence="6" id="KW-1185">Reference proteome</keyword>
<dbReference type="InterPro" id="IPR011008">
    <property type="entry name" value="Dimeric_a/b-barrel"/>
</dbReference>
<dbReference type="InterPro" id="IPR036388">
    <property type="entry name" value="WH-like_DNA-bd_sf"/>
</dbReference>
<dbReference type="RefSeq" id="WP_175474643.1">
    <property type="nucleotide sequence ID" value="NZ_FOGG01000044.1"/>
</dbReference>
<dbReference type="GO" id="GO:0043565">
    <property type="term" value="F:sequence-specific DNA binding"/>
    <property type="evidence" value="ECO:0007669"/>
    <property type="project" value="InterPro"/>
</dbReference>
<dbReference type="GO" id="GO:0043200">
    <property type="term" value="P:response to amino acid"/>
    <property type="evidence" value="ECO:0007669"/>
    <property type="project" value="TreeGrafter"/>
</dbReference>
<dbReference type="AlphaFoldDB" id="A0A1H9VLJ9"/>